<protein>
    <submittedName>
        <fullName evidence="2">DUF6680 family protein</fullName>
    </submittedName>
</protein>
<gene>
    <name evidence="2" type="ORF">WCT63_22265</name>
</gene>
<comment type="caution">
    <text evidence="2">The sequence shown here is derived from an EMBL/GenBank/DDBJ whole genome shotgun (WGS) entry which is preliminary data.</text>
</comment>
<reference evidence="2 3" key="1">
    <citation type="submission" date="2024-03" db="EMBL/GenBank/DDBJ databases">
        <title>Analysis of soft rot Pectobacteriaceae population diversity in US potato growing regions between 2016 and 2022.</title>
        <authorList>
            <person name="Ma X."/>
            <person name="Zhang X."/>
            <person name="Stodghill P."/>
            <person name="Rioux R."/>
            <person name="Babler B."/>
            <person name="Shrestha S."/>
            <person name="Babler B."/>
            <person name="Rivedal H."/>
            <person name="Frost K."/>
            <person name="Hao J."/>
            <person name="Secor G."/>
            <person name="Swingle B."/>
        </authorList>
    </citation>
    <scope>NUCLEOTIDE SEQUENCE [LARGE SCALE GENOMIC DNA]</scope>
    <source>
        <strain evidence="2 3">UMSS2</strain>
    </source>
</reference>
<dbReference type="Pfam" id="PF20385">
    <property type="entry name" value="DUF6680"/>
    <property type="match status" value="1"/>
</dbReference>
<evidence type="ECO:0000313" key="3">
    <source>
        <dbReference type="Proteomes" id="UP001313132"/>
    </source>
</evidence>
<organism evidence="2 3">
    <name type="scientific">Pectobacterium versatile</name>
    <dbReference type="NCBI Taxonomy" id="2488639"/>
    <lineage>
        <taxon>Bacteria</taxon>
        <taxon>Pseudomonadati</taxon>
        <taxon>Pseudomonadota</taxon>
        <taxon>Gammaproteobacteria</taxon>
        <taxon>Enterobacterales</taxon>
        <taxon>Pectobacteriaceae</taxon>
        <taxon>Pectobacterium</taxon>
    </lineage>
</organism>
<name>A0ABU8K6N5_9GAMM</name>
<accession>A0ABU8K6N5</accession>
<dbReference type="Proteomes" id="UP001313132">
    <property type="component" value="Unassembled WGS sequence"/>
</dbReference>
<sequence length="195" mass="22416">MIEWLAKITSGDFLVAICTALSPLIAVQVTKYIERNTSLKNEKIKIFKTLMFTRAEKLDRRHVEALNSIDVVFTSVNNEEKTIRSDWKAYLDILNNAPTSNDDNELPQSRVEEWSHRRDDMFLTMMCSMGNYLGFDIDKTHIKNQSYFPRGYFDFSKKQTDAQEAVLDILSGKKSLPVEIRMTSMPSSSDVDEGK</sequence>
<proteinExistence type="predicted"/>
<dbReference type="RefSeq" id="WP_188247310.1">
    <property type="nucleotide sequence ID" value="NZ_CP063380.1"/>
</dbReference>
<keyword evidence="3" id="KW-1185">Reference proteome</keyword>
<evidence type="ECO:0000313" key="2">
    <source>
        <dbReference type="EMBL" id="MEI7105149.1"/>
    </source>
</evidence>
<evidence type="ECO:0000259" key="1">
    <source>
        <dbReference type="Pfam" id="PF20385"/>
    </source>
</evidence>
<dbReference type="EMBL" id="JBBBON010000038">
    <property type="protein sequence ID" value="MEI7105149.1"/>
    <property type="molecule type" value="Genomic_DNA"/>
</dbReference>
<dbReference type="InterPro" id="IPR046502">
    <property type="entry name" value="DUF6680"/>
</dbReference>
<feature type="domain" description="DUF6680" evidence="1">
    <location>
        <begin position="12"/>
        <end position="184"/>
    </location>
</feature>